<feature type="compositionally biased region" description="Pro residues" evidence="1">
    <location>
        <begin position="128"/>
        <end position="139"/>
    </location>
</feature>
<dbReference type="Proteomes" id="UP000284403">
    <property type="component" value="Unassembled WGS sequence"/>
</dbReference>
<evidence type="ECO:0000313" key="3">
    <source>
        <dbReference type="Proteomes" id="UP000284403"/>
    </source>
</evidence>
<evidence type="ECO:0000313" key="2">
    <source>
        <dbReference type="EMBL" id="RNF26002.1"/>
    </source>
</evidence>
<comment type="caution">
    <text evidence="2">The sequence shown here is derived from an EMBL/GenBank/DDBJ whole genome shotgun (WGS) entry which is preliminary data.</text>
</comment>
<sequence>MHSDPVLGNAAEEVVMYVQEWHPDAHAKLREKLEVASRVPPPPPPPEAATKKARDKSKAAAAAEAVAEAEAEAAETAKTVGAEGCSYVAVPLRAVAGVSNEALTVIAAAVALRRRKAGELPLATAPKQRPPTPLPPAPEPRPELQPLFDARAALRLTEEGGDDDDDDGDAAGGAE</sequence>
<protein>
    <submittedName>
        <fullName evidence="2">Uncharacterized protein</fullName>
    </submittedName>
</protein>
<feature type="region of interest" description="Disordered" evidence="1">
    <location>
        <begin position="119"/>
        <end position="175"/>
    </location>
</feature>
<evidence type="ECO:0000256" key="1">
    <source>
        <dbReference type="SAM" id="MobiDB-lite"/>
    </source>
</evidence>
<reference evidence="2 3" key="1">
    <citation type="journal article" date="2018" name="BMC Genomics">
        <title>Genomic comparison of Trypanosoma conorhini and Trypanosoma rangeli to Trypanosoma cruzi strains of high and low virulence.</title>
        <authorList>
            <person name="Bradwell K.R."/>
            <person name="Koparde V.N."/>
            <person name="Matveyev A.V."/>
            <person name="Serrano M.G."/>
            <person name="Alves J.M."/>
            <person name="Parikh H."/>
            <person name="Huang B."/>
            <person name="Lee V."/>
            <person name="Espinosa-Alvarez O."/>
            <person name="Ortiz P.A."/>
            <person name="Costa-Martins A.G."/>
            <person name="Teixeira M.M."/>
            <person name="Buck G.A."/>
        </authorList>
    </citation>
    <scope>NUCLEOTIDE SEQUENCE [LARGE SCALE GENOMIC DNA]</scope>
    <source>
        <strain evidence="2 3">025E</strain>
    </source>
</reference>
<dbReference type="GeneID" id="40315362"/>
<feature type="compositionally biased region" description="Acidic residues" evidence="1">
    <location>
        <begin position="159"/>
        <end position="169"/>
    </location>
</feature>
<feature type="compositionally biased region" description="Basic and acidic residues" evidence="1">
    <location>
        <begin position="49"/>
        <end position="58"/>
    </location>
</feature>
<gene>
    <name evidence="2" type="ORF">Tco025E_01751</name>
</gene>
<name>A0A3R7LF34_9TRYP</name>
<proteinExistence type="predicted"/>
<organism evidence="2 3">
    <name type="scientific">Trypanosoma conorhini</name>
    <dbReference type="NCBI Taxonomy" id="83891"/>
    <lineage>
        <taxon>Eukaryota</taxon>
        <taxon>Discoba</taxon>
        <taxon>Euglenozoa</taxon>
        <taxon>Kinetoplastea</taxon>
        <taxon>Metakinetoplastina</taxon>
        <taxon>Trypanosomatida</taxon>
        <taxon>Trypanosomatidae</taxon>
        <taxon>Trypanosoma</taxon>
    </lineage>
</organism>
<dbReference type="EMBL" id="MKKU01000061">
    <property type="protein sequence ID" value="RNF26002.1"/>
    <property type="molecule type" value="Genomic_DNA"/>
</dbReference>
<dbReference type="RefSeq" id="XP_029231208.1">
    <property type="nucleotide sequence ID" value="XM_029368687.1"/>
</dbReference>
<dbReference type="AlphaFoldDB" id="A0A3R7LF34"/>
<accession>A0A3R7LF34</accession>
<feature type="region of interest" description="Disordered" evidence="1">
    <location>
        <begin position="32"/>
        <end position="63"/>
    </location>
</feature>
<keyword evidence="3" id="KW-1185">Reference proteome</keyword>